<dbReference type="InterPro" id="IPR049516">
    <property type="entry name" value="FAD-depend_C"/>
</dbReference>
<proteinExistence type="predicted"/>
<dbReference type="PRINTS" id="PR00411">
    <property type="entry name" value="PNDRDTASEI"/>
</dbReference>
<dbReference type="Pfam" id="PF01266">
    <property type="entry name" value="DAO"/>
    <property type="match status" value="1"/>
</dbReference>
<evidence type="ECO:0000259" key="3">
    <source>
        <dbReference type="Pfam" id="PF21688"/>
    </source>
</evidence>
<gene>
    <name evidence="4" type="ORF">CTAYLR_006849</name>
</gene>
<evidence type="ECO:0000259" key="2">
    <source>
        <dbReference type="Pfam" id="PF01266"/>
    </source>
</evidence>
<comment type="caution">
    <text evidence="4">The sequence shown here is derived from an EMBL/GenBank/DDBJ whole genome shotgun (WGS) entry which is preliminary data.</text>
</comment>
<evidence type="ECO:0000256" key="1">
    <source>
        <dbReference type="SAM" id="SignalP"/>
    </source>
</evidence>
<keyword evidence="5" id="KW-1185">Reference proteome</keyword>
<dbReference type="Pfam" id="PF21688">
    <property type="entry name" value="FAD-depend_C"/>
    <property type="match status" value="1"/>
</dbReference>
<feature type="chain" id="PRO_5042173337" evidence="1">
    <location>
        <begin position="19"/>
        <end position="622"/>
    </location>
</feature>
<dbReference type="AlphaFoldDB" id="A0AAD7U601"/>
<dbReference type="Gene3D" id="3.30.70.2700">
    <property type="match status" value="1"/>
</dbReference>
<feature type="domain" description="FAD dependent oxidoreductase" evidence="2">
    <location>
        <begin position="256"/>
        <end position="313"/>
    </location>
</feature>
<reference evidence="4" key="1">
    <citation type="submission" date="2023-01" db="EMBL/GenBank/DDBJ databases">
        <title>Metagenome sequencing of chrysophaentin producing Chrysophaeum taylorii.</title>
        <authorList>
            <person name="Davison J."/>
            <person name="Bewley C."/>
        </authorList>
    </citation>
    <scope>NUCLEOTIDE SEQUENCE</scope>
    <source>
        <strain evidence="4">NIES-1699</strain>
    </source>
</reference>
<protein>
    <submittedName>
        <fullName evidence="4">Uncharacterized protein</fullName>
    </submittedName>
</protein>
<dbReference type="InterPro" id="IPR036188">
    <property type="entry name" value="FAD/NAD-bd_sf"/>
</dbReference>
<dbReference type="EMBL" id="JAQMWT010000673">
    <property type="protein sequence ID" value="KAJ8598450.1"/>
    <property type="molecule type" value="Genomic_DNA"/>
</dbReference>
<dbReference type="PANTHER" id="PTHR42842:SF3">
    <property type="entry name" value="FAD_NAD(P)-BINDING OXIDOREDUCTASE FAMILY PROTEIN"/>
    <property type="match status" value="1"/>
</dbReference>
<dbReference type="PIRSF" id="PIRSF038984">
    <property type="entry name" value="FAD_binding_protein"/>
    <property type="match status" value="1"/>
</dbReference>
<name>A0AAD7U601_9STRA</name>
<feature type="signal peptide" evidence="1">
    <location>
        <begin position="1"/>
        <end position="18"/>
    </location>
</feature>
<sequence>MFGGVVLLLLLAPFVANGFVSSGGSGRRNVVVREGCWRVYDVGVSVEADPGASALPSVMSEALEKACRRRVRRLLRREAEVRLVRVVRKSLDTRKKRHAEGPRWTYVVDAEIKGAYDEIPGALERAEAAAPSPVGERAMPPKATAIVVGCGPAGILCALELAELGVRATIFERGEAVERRGADIGRLVHRRELALDSNFAFGEGGAGTWSDGKLTTRVGRNADDVRRVLSTLVAHGAPEAILTAGAPHLGTDTLVKILRSMRARLESLGVDVRFGSRVASFEVRDGACEGVVLADGTRLRADAVVVATGHSAEDTYAALREAGATLEAKALAVGFRVEHPQALVNKITYGRRARLVHTGKRRTDAANLAYCGGVGGAGLPVASYRLAANAGDRSVYSFCMCPGGQIVPASTSPDLQVVNGMSFSRRDSLFANAALVVTVAADDPLLADAGPLRALAFQRDAERKAAHLGGGAFVCPVVRLTDFVAGRKPRDLGKTDIPSSYRLGVVSADCRDLYPPPIVDALATAALDDFDKRMPGFICDDAILHAVETRTSAPVRVARTDDTRESVTLARLFPCGEGAGYAGGIVSAAVDGIRVARGVASVTLPRHRTDQLGETSTSQTIA</sequence>
<dbReference type="PANTHER" id="PTHR42842">
    <property type="entry name" value="FAD/NAD(P)-BINDING OXIDOREDUCTASE"/>
    <property type="match status" value="1"/>
</dbReference>
<dbReference type="InterPro" id="IPR028348">
    <property type="entry name" value="FAD-binding_protein"/>
</dbReference>
<organism evidence="4 5">
    <name type="scientific">Chrysophaeum taylorii</name>
    <dbReference type="NCBI Taxonomy" id="2483200"/>
    <lineage>
        <taxon>Eukaryota</taxon>
        <taxon>Sar</taxon>
        <taxon>Stramenopiles</taxon>
        <taxon>Ochrophyta</taxon>
        <taxon>Pelagophyceae</taxon>
        <taxon>Pelagomonadales</taxon>
        <taxon>Pelagomonadaceae</taxon>
        <taxon>Chrysophaeum</taxon>
    </lineage>
</organism>
<evidence type="ECO:0000313" key="5">
    <source>
        <dbReference type="Proteomes" id="UP001230188"/>
    </source>
</evidence>
<dbReference type="Gene3D" id="3.50.50.60">
    <property type="entry name" value="FAD/NAD(P)-binding domain"/>
    <property type="match status" value="2"/>
</dbReference>
<dbReference type="Proteomes" id="UP001230188">
    <property type="component" value="Unassembled WGS sequence"/>
</dbReference>
<keyword evidence="1" id="KW-0732">Signal</keyword>
<feature type="domain" description="FAD-dependent protein C-terminal" evidence="3">
    <location>
        <begin position="331"/>
        <end position="551"/>
    </location>
</feature>
<dbReference type="SUPFAM" id="SSF51905">
    <property type="entry name" value="FAD/NAD(P)-binding domain"/>
    <property type="match status" value="1"/>
</dbReference>
<dbReference type="InterPro" id="IPR006076">
    <property type="entry name" value="FAD-dep_OxRdtase"/>
</dbReference>
<evidence type="ECO:0000313" key="4">
    <source>
        <dbReference type="EMBL" id="KAJ8598450.1"/>
    </source>
</evidence>
<accession>A0AAD7U601</accession>